<comment type="caution">
    <text evidence="4">The sequence shown here is derived from an EMBL/GenBank/DDBJ whole genome shotgun (WGS) entry which is preliminary data.</text>
</comment>
<dbReference type="Gene3D" id="3.40.50.880">
    <property type="match status" value="2"/>
</dbReference>
<accession>A0A833VHK4</accession>
<feature type="domain" description="DJ-1/PfpI" evidence="3">
    <location>
        <begin position="1"/>
        <end position="165"/>
    </location>
</feature>
<dbReference type="FunFam" id="3.40.50.880:FF:000015">
    <property type="entry name" value="Protein DJ-1 homolog C"/>
    <property type="match status" value="2"/>
</dbReference>
<feature type="domain" description="DJ-1/PfpI" evidence="3">
    <location>
        <begin position="205"/>
        <end position="365"/>
    </location>
</feature>
<keyword evidence="5" id="KW-1185">Reference proteome</keyword>
<dbReference type="SUPFAM" id="SSF52317">
    <property type="entry name" value="Class I glutamine amidotransferase-like"/>
    <property type="match status" value="2"/>
</dbReference>
<dbReference type="InterPro" id="IPR050325">
    <property type="entry name" value="Prot/Nucl_acid_deglycase"/>
</dbReference>
<dbReference type="OrthoDB" id="543156at2759"/>
<dbReference type="EMBL" id="SWLB01000022">
    <property type="protein sequence ID" value="KAF3324329.1"/>
    <property type="molecule type" value="Genomic_DNA"/>
</dbReference>
<dbReference type="PANTHER" id="PTHR48094:SF7">
    <property type="entry name" value="PROTEIN DJ-1 HOMOLOG C"/>
    <property type="match status" value="1"/>
</dbReference>
<name>A0A833VHK4_9POAL</name>
<reference evidence="4" key="1">
    <citation type="submission" date="2020-01" db="EMBL/GenBank/DDBJ databases">
        <title>Genome sequence of Kobresia littledalei, the first chromosome-level genome in the family Cyperaceae.</title>
        <authorList>
            <person name="Qu G."/>
        </authorList>
    </citation>
    <scope>NUCLEOTIDE SEQUENCE</scope>
    <source>
        <strain evidence="4">C.B.Clarke</strain>
        <tissue evidence="4">Leaf</tissue>
    </source>
</reference>
<dbReference type="Pfam" id="PF01965">
    <property type="entry name" value="DJ-1_PfpI"/>
    <property type="match status" value="2"/>
</dbReference>
<sequence>MKVLVPIGMGTEEIEAVILVNVLRRAGAEVILVSVEKELVVPCYSGTRLVADACISKCADQMFDLVALPGGMPGSVHLRDCKALQKITTRQAEDNRLYGAISAAPAVVLVPWGLHERKKITCHPAFKDKLPTFRQVQENVQVSEAMTTSRGPGTTIQFALSFVEQLFGLAIAQEIGNSLLMQIKGGRRRVKEFNEVVWSCDHTPQVLLPVANGSEEIEVVMLADILRRARVDVVVVSVEKQKQIVGSKKIKIIADKCISDASKSTYDLIILPGGVDGAERLSKSRILMKLLKEHSEAGKVYGGTHSSVVILEKKGLLKGKVTTTDPSIKDQLRGLVDEAEVIIDGNLITGKGLGTVIDLSLAIVRKLFGLDRTRCLAEGLVYDYK</sequence>
<evidence type="ECO:0000313" key="5">
    <source>
        <dbReference type="Proteomes" id="UP000623129"/>
    </source>
</evidence>
<comment type="similarity">
    <text evidence="1">Belongs to the peptidase C56 family.</text>
</comment>
<dbReference type="InterPro" id="IPR006287">
    <property type="entry name" value="DJ-1"/>
</dbReference>
<dbReference type="InterPro" id="IPR029062">
    <property type="entry name" value="Class_I_gatase-like"/>
</dbReference>
<proteinExistence type="inferred from homology"/>
<dbReference type="InterPro" id="IPR002818">
    <property type="entry name" value="DJ-1/PfpI"/>
</dbReference>
<dbReference type="GO" id="GO:1903189">
    <property type="term" value="P:glyoxal metabolic process"/>
    <property type="evidence" value="ECO:0007669"/>
    <property type="project" value="TreeGrafter"/>
</dbReference>
<dbReference type="AlphaFoldDB" id="A0A833VHK4"/>
<keyword evidence="2" id="KW-0677">Repeat</keyword>
<organism evidence="4 5">
    <name type="scientific">Carex littledalei</name>
    <dbReference type="NCBI Taxonomy" id="544730"/>
    <lineage>
        <taxon>Eukaryota</taxon>
        <taxon>Viridiplantae</taxon>
        <taxon>Streptophyta</taxon>
        <taxon>Embryophyta</taxon>
        <taxon>Tracheophyta</taxon>
        <taxon>Spermatophyta</taxon>
        <taxon>Magnoliopsida</taxon>
        <taxon>Liliopsida</taxon>
        <taxon>Poales</taxon>
        <taxon>Cyperaceae</taxon>
        <taxon>Cyperoideae</taxon>
        <taxon>Cariceae</taxon>
        <taxon>Carex</taxon>
        <taxon>Carex subgen. Euthyceras</taxon>
    </lineage>
</organism>
<evidence type="ECO:0000256" key="2">
    <source>
        <dbReference type="ARBA" id="ARBA00022737"/>
    </source>
</evidence>
<dbReference type="Proteomes" id="UP000623129">
    <property type="component" value="Unassembled WGS sequence"/>
</dbReference>
<evidence type="ECO:0000256" key="1">
    <source>
        <dbReference type="ARBA" id="ARBA00008542"/>
    </source>
</evidence>
<dbReference type="NCBIfam" id="TIGR01383">
    <property type="entry name" value="not_thiJ"/>
    <property type="match status" value="2"/>
</dbReference>
<protein>
    <submittedName>
        <fullName evidence="4">Protein DJ-1</fullName>
    </submittedName>
</protein>
<dbReference type="GO" id="GO:0005737">
    <property type="term" value="C:cytoplasm"/>
    <property type="evidence" value="ECO:0007669"/>
    <property type="project" value="UniProtKB-ARBA"/>
</dbReference>
<dbReference type="PANTHER" id="PTHR48094">
    <property type="entry name" value="PROTEIN/NUCLEIC ACID DEGLYCASE DJ-1-RELATED"/>
    <property type="match status" value="1"/>
</dbReference>
<dbReference type="CDD" id="cd03135">
    <property type="entry name" value="GATase1_DJ-1"/>
    <property type="match status" value="2"/>
</dbReference>
<gene>
    <name evidence="4" type="ORF">FCM35_KLT11796</name>
</gene>
<evidence type="ECO:0000259" key="3">
    <source>
        <dbReference type="Pfam" id="PF01965"/>
    </source>
</evidence>
<evidence type="ECO:0000313" key="4">
    <source>
        <dbReference type="EMBL" id="KAF3324329.1"/>
    </source>
</evidence>